<accession>A0A4V3CWE5</accession>
<organism evidence="1 2">
    <name type="scientific">Aquabacterium commune</name>
    <dbReference type="NCBI Taxonomy" id="70586"/>
    <lineage>
        <taxon>Bacteria</taxon>
        <taxon>Pseudomonadati</taxon>
        <taxon>Pseudomonadota</taxon>
        <taxon>Betaproteobacteria</taxon>
        <taxon>Burkholderiales</taxon>
        <taxon>Aquabacterium</taxon>
    </lineage>
</organism>
<evidence type="ECO:0000313" key="1">
    <source>
        <dbReference type="EMBL" id="TDP86068.1"/>
    </source>
</evidence>
<proteinExistence type="predicted"/>
<dbReference type="OrthoDB" id="9810277at2"/>
<reference evidence="1 2" key="1">
    <citation type="submission" date="2019-03" db="EMBL/GenBank/DDBJ databases">
        <title>Genomic Encyclopedia of Type Strains, Phase IV (KMG-IV): sequencing the most valuable type-strain genomes for metagenomic binning, comparative biology and taxonomic classification.</title>
        <authorList>
            <person name="Goeker M."/>
        </authorList>
    </citation>
    <scope>NUCLEOTIDE SEQUENCE [LARGE SCALE GENOMIC DNA]</scope>
    <source>
        <strain evidence="1 2">DSM 11901</strain>
    </source>
</reference>
<dbReference type="Gene3D" id="3.90.1200.10">
    <property type="match status" value="1"/>
</dbReference>
<dbReference type="AlphaFoldDB" id="A0A4V3CWE5"/>
<dbReference type="PANTHER" id="PTHR43883:SF1">
    <property type="entry name" value="GLUCONOKINASE"/>
    <property type="match status" value="1"/>
</dbReference>
<dbReference type="Proteomes" id="UP000294593">
    <property type="component" value="Unassembled WGS sequence"/>
</dbReference>
<comment type="caution">
    <text evidence="1">The sequence shown here is derived from an EMBL/GenBank/DDBJ whole genome shotgun (WGS) entry which is preliminary data.</text>
</comment>
<protein>
    <recommendedName>
        <fullName evidence="3">Aminoglycoside phosphotransferase domain-containing protein</fullName>
    </recommendedName>
</protein>
<dbReference type="PANTHER" id="PTHR43883">
    <property type="entry name" value="SLR0207 PROTEIN"/>
    <property type="match status" value="1"/>
</dbReference>
<dbReference type="InterPro" id="IPR011009">
    <property type="entry name" value="Kinase-like_dom_sf"/>
</dbReference>
<dbReference type="SUPFAM" id="SSF52540">
    <property type="entry name" value="P-loop containing nucleoside triphosphate hydrolases"/>
    <property type="match status" value="1"/>
</dbReference>
<name>A0A4V3CWE5_9BURK</name>
<dbReference type="EMBL" id="SNXW01000002">
    <property type="protein sequence ID" value="TDP86068.1"/>
    <property type="molecule type" value="Genomic_DNA"/>
</dbReference>
<gene>
    <name evidence="1" type="ORF">EV672_102419</name>
</gene>
<dbReference type="RefSeq" id="WP_133607186.1">
    <property type="nucleotide sequence ID" value="NZ_SNXW01000002.1"/>
</dbReference>
<dbReference type="InterPro" id="IPR027417">
    <property type="entry name" value="P-loop_NTPase"/>
</dbReference>
<dbReference type="InterPro" id="IPR052732">
    <property type="entry name" value="Cell-binding_unc_protein"/>
</dbReference>
<keyword evidence="2" id="KW-1185">Reference proteome</keyword>
<evidence type="ECO:0000313" key="2">
    <source>
        <dbReference type="Proteomes" id="UP000294593"/>
    </source>
</evidence>
<sequence length="530" mass="56855">MTPTPPADQCARVVRLQAWLAAQEGGAVACIETHISWVLLTPQHAYKLKKAVDLGFIDQRSLAARQHGCEEELRLNRRTAPALYLGVVGVSEAGALLPGSPPSADAADFAVCMRRFDPAQTLDQLLAATWPVPPETASRADAPTPELNAVWADRIDALADQIASLHATARPVCAEGFGLMSDLHAATAESPAQWLALARDAQERARLQRIVAWLQAQEAALAPLCRARREAGFVRELHGDLHLGNVCLFEGRVTVFDGIDFNASLRTIDAMNDLAFLLMDLHAKGASALAWRALNRYLDATGDHAGLPLLPMCMVWRALVRFKVARLKGAGPAGLPELALCLRLLQPPSPGLVLMHGLSGCGKTAVSQGLLGVWGAVRLRSDVERQRMASSDRYAPAQVAAVYARLHTLAEAALRAGQRVILDATCLDAAQRQAAIAIAERLGCPWAIVHVQAPLAVMRERIAARRLAGDASEADEAVLAQQWALHGDGWDGLSAQEQVRALRCDTTLPLSHWARAEAWSGLAPLGCGLG</sequence>
<dbReference type="Gene3D" id="3.40.50.300">
    <property type="entry name" value="P-loop containing nucleotide triphosphate hydrolases"/>
    <property type="match status" value="1"/>
</dbReference>
<evidence type="ECO:0008006" key="3">
    <source>
        <dbReference type="Google" id="ProtNLM"/>
    </source>
</evidence>
<dbReference type="SUPFAM" id="SSF56112">
    <property type="entry name" value="Protein kinase-like (PK-like)"/>
    <property type="match status" value="1"/>
</dbReference>
<dbReference type="Pfam" id="PF13671">
    <property type="entry name" value="AAA_33"/>
    <property type="match status" value="1"/>
</dbReference>